<comment type="caution">
    <text evidence="1">The sequence shown here is derived from an EMBL/GenBank/DDBJ whole genome shotgun (WGS) entry which is preliminary data.</text>
</comment>
<reference evidence="1 2" key="1">
    <citation type="submission" date="2018-10" db="EMBL/GenBank/DDBJ databases">
        <title>Genomic Encyclopedia of Archaeal and Bacterial Type Strains, Phase II (KMG-II): from individual species to whole genera.</title>
        <authorList>
            <person name="Goeker M."/>
        </authorList>
    </citation>
    <scope>NUCLEOTIDE SEQUENCE [LARGE SCALE GENOMIC DNA]</scope>
    <source>
        <strain evidence="1 2">DSM 29317</strain>
    </source>
</reference>
<keyword evidence="2" id="KW-1185">Reference proteome</keyword>
<dbReference type="AlphaFoldDB" id="A0A497ZLH0"/>
<protein>
    <submittedName>
        <fullName evidence="1">Uncharacterized protein</fullName>
    </submittedName>
</protein>
<evidence type="ECO:0000313" key="2">
    <source>
        <dbReference type="Proteomes" id="UP000271700"/>
    </source>
</evidence>
<dbReference type="STRING" id="981384.GCA_000192475_02877"/>
<proteinExistence type="predicted"/>
<evidence type="ECO:0000313" key="1">
    <source>
        <dbReference type="EMBL" id="RLK10238.1"/>
    </source>
</evidence>
<accession>A0A497ZLH0</accession>
<gene>
    <name evidence="1" type="ORF">CLV75_0205</name>
</gene>
<dbReference type="EMBL" id="RCCT01000001">
    <property type="protein sequence ID" value="RLK10238.1"/>
    <property type="molecule type" value="Genomic_DNA"/>
</dbReference>
<name>A0A497ZLH0_9RHOB</name>
<sequence length="54" mass="5862">MVTLVGVISANCCMLNLKVKLKVAGYLRSTNLGALKLYPEARNRQKQVAIGKDA</sequence>
<dbReference type="Proteomes" id="UP000271700">
    <property type="component" value="Unassembled WGS sequence"/>
</dbReference>
<organism evidence="1 2">
    <name type="scientific">Ruegeria conchae</name>
    <dbReference type="NCBI Taxonomy" id="981384"/>
    <lineage>
        <taxon>Bacteria</taxon>
        <taxon>Pseudomonadati</taxon>
        <taxon>Pseudomonadota</taxon>
        <taxon>Alphaproteobacteria</taxon>
        <taxon>Rhodobacterales</taxon>
        <taxon>Roseobacteraceae</taxon>
        <taxon>Ruegeria</taxon>
    </lineage>
</organism>